<evidence type="ECO:0000256" key="6">
    <source>
        <dbReference type="SAM" id="Phobius"/>
    </source>
</evidence>
<dbReference type="InterPro" id="IPR036259">
    <property type="entry name" value="MFS_trans_sf"/>
</dbReference>
<accession>A0A3G2HUT4</accession>
<evidence type="ECO:0000256" key="2">
    <source>
        <dbReference type="ARBA" id="ARBA00022475"/>
    </source>
</evidence>
<gene>
    <name evidence="8" type="ORF">D3M96_09930</name>
</gene>
<dbReference type="PANTHER" id="PTHR43124:SF3">
    <property type="entry name" value="CHLORAMPHENICOL EFFLUX PUMP RV0191"/>
    <property type="match status" value="1"/>
</dbReference>
<dbReference type="OrthoDB" id="6368326at2"/>
<dbReference type="Gene3D" id="1.20.1250.20">
    <property type="entry name" value="MFS general substrate transporter like domains"/>
    <property type="match status" value="1"/>
</dbReference>
<dbReference type="InterPro" id="IPR011701">
    <property type="entry name" value="MFS"/>
</dbReference>
<protein>
    <submittedName>
        <fullName evidence="8">MFS transporter</fullName>
    </submittedName>
</protein>
<feature type="transmembrane region" description="Helical" evidence="6">
    <location>
        <begin position="360"/>
        <end position="378"/>
    </location>
</feature>
<dbReference type="Proteomes" id="UP000268070">
    <property type="component" value="Chromosome"/>
</dbReference>
<evidence type="ECO:0000313" key="9">
    <source>
        <dbReference type="Proteomes" id="UP000268070"/>
    </source>
</evidence>
<feature type="transmembrane region" description="Helical" evidence="6">
    <location>
        <begin position="175"/>
        <end position="194"/>
    </location>
</feature>
<keyword evidence="4 6" id="KW-1133">Transmembrane helix</keyword>
<evidence type="ECO:0000259" key="7">
    <source>
        <dbReference type="PROSITE" id="PS50850"/>
    </source>
</evidence>
<dbReference type="AlphaFoldDB" id="A0A3G2HUT4"/>
<feature type="transmembrane region" description="Helical" evidence="6">
    <location>
        <begin position="86"/>
        <end position="104"/>
    </location>
</feature>
<feature type="transmembrane region" description="Helical" evidence="6">
    <location>
        <begin position="384"/>
        <end position="403"/>
    </location>
</feature>
<dbReference type="GO" id="GO:0022857">
    <property type="term" value="F:transmembrane transporter activity"/>
    <property type="evidence" value="ECO:0007669"/>
    <property type="project" value="InterPro"/>
</dbReference>
<feature type="transmembrane region" description="Helical" evidence="6">
    <location>
        <begin position="257"/>
        <end position="281"/>
    </location>
</feature>
<dbReference type="EMBL" id="CP032153">
    <property type="protein sequence ID" value="AYN20814.1"/>
    <property type="molecule type" value="Genomic_DNA"/>
</dbReference>
<keyword evidence="2" id="KW-1003">Cell membrane</keyword>
<feature type="transmembrane region" description="Helical" evidence="6">
    <location>
        <begin position="18"/>
        <end position="36"/>
    </location>
</feature>
<evidence type="ECO:0000256" key="1">
    <source>
        <dbReference type="ARBA" id="ARBA00004651"/>
    </source>
</evidence>
<keyword evidence="5 6" id="KW-0472">Membrane</keyword>
<feature type="domain" description="Major facilitator superfamily (MFS) profile" evidence="7">
    <location>
        <begin position="20"/>
        <end position="408"/>
    </location>
</feature>
<reference evidence="8 9" key="1">
    <citation type="submission" date="2018-09" db="EMBL/GenBank/DDBJ databases">
        <title>Complete genome sequence of the hydrocarbonoclastic bacterium Alcaligenes aquatilis QD168, isolated from a crude-oil polluted marine sediment of Central Chile.</title>
        <authorList>
            <person name="Duran R.E."/>
            <person name="Barra B."/>
            <person name="Salva-Serra F."/>
            <person name="Mendez V."/>
            <person name="Moore E.R.B."/>
            <person name="Seeger M."/>
        </authorList>
    </citation>
    <scope>NUCLEOTIDE SEQUENCE [LARGE SCALE GENOMIC DNA]</scope>
    <source>
        <strain evidence="8 9">QD168</strain>
    </source>
</reference>
<feature type="transmembrane region" description="Helical" evidence="6">
    <location>
        <begin position="110"/>
        <end position="132"/>
    </location>
</feature>
<dbReference type="PROSITE" id="PS50850">
    <property type="entry name" value="MFS"/>
    <property type="match status" value="1"/>
</dbReference>
<feature type="transmembrane region" description="Helical" evidence="6">
    <location>
        <begin position="56"/>
        <end position="77"/>
    </location>
</feature>
<proteinExistence type="predicted"/>
<name>A0A3G2HUT4_9BURK</name>
<dbReference type="GO" id="GO:0005886">
    <property type="term" value="C:plasma membrane"/>
    <property type="evidence" value="ECO:0007669"/>
    <property type="project" value="UniProtKB-SubCell"/>
</dbReference>
<dbReference type="PANTHER" id="PTHR43124">
    <property type="entry name" value="PURINE EFFLUX PUMP PBUE"/>
    <property type="match status" value="1"/>
</dbReference>
<dbReference type="InterPro" id="IPR050189">
    <property type="entry name" value="MFS_Efflux_Transporters"/>
</dbReference>
<sequence>MNTVTRPGGRGKHSASPLLIAVFLVLTGVCAALHVWKVPPALPFMQRELGMDLVQSGFLLASVQMAGMLLGLGIGLISEKIGLRRCILTGLGILSLASLIGSLFEHSSLVLLGRMIEGCGFLMVVLPIPALIKRITDAARLSRVMGLWGCYMPAGAVLMLWAGAAWLAVGSWRTLWVVLGVLTAIFMVLTFLLVPPDSQTQTKRATQDVSAYHWSSLLRTTLSSGRVWLLALAFGVYAAQWAAVVGFMPTIYNQAEIAVGTAGLLTALIAAGNVVGNLGAGRCLHAGIPPHRLLQAGYLGMIACAVLAFGLTHSLVVQFVAILLFSIVGGLIPATLFFLSVTAAPSPETTSTSVGWVQQCSSLGQFVGPPVVASVVHALGGWQWAWVATVSFAVLGLIIAWRLSRLVLPNGR</sequence>
<dbReference type="SUPFAM" id="SSF103473">
    <property type="entry name" value="MFS general substrate transporter"/>
    <property type="match status" value="1"/>
</dbReference>
<feature type="transmembrane region" description="Helical" evidence="6">
    <location>
        <begin position="293"/>
        <end position="311"/>
    </location>
</feature>
<dbReference type="CDD" id="cd06174">
    <property type="entry name" value="MFS"/>
    <property type="match status" value="1"/>
</dbReference>
<comment type="subcellular location">
    <subcellularLocation>
        <location evidence="1">Cell membrane</location>
        <topology evidence="1">Multi-pass membrane protein</topology>
    </subcellularLocation>
</comment>
<evidence type="ECO:0000256" key="3">
    <source>
        <dbReference type="ARBA" id="ARBA00022692"/>
    </source>
</evidence>
<evidence type="ECO:0000313" key="8">
    <source>
        <dbReference type="EMBL" id="AYN20814.1"/>
    </source>
</evidence>
<feature type="transmembrane region" description="Helical" evidence="6">
    <location>
        <begin position="144"/>
        <end position="169"/>
    </location>
</feature>
<evidence type="ECO:0000256" key="5">
    <source>
        <dbReference type="ARBA" id="ARBA00023136"/>
    </source>
</evidence>
<feature type="transmembrane region" description="Helical" evidence="6">
    <location>
        <begin position="317"/>
        <end position="339"/>
    </location>
</feature>
<feature type="transmembrane region" description="Helical" evidence="6">
    <location>
        <begin position="227"/>
        <end position="251"/>
    </location>
</feature>
<dbReference type="KEGG" id="aaqu:D3M96_09930"/>
<dbReference type="Pfam" id="PF07690">
    <property type="entry name" value="MFS_1"/>
    <property type="match status" value="1"/>
</dbReference>
<keyword evidence="3 6" id="KW-0812">Transmembrane</keyword>
<organism evidence="8 9">
    <name type="scientific">Alcaligenes aquatilis</name>
    <dbReference type="NCBI Taxonomy" id="323284"/>
    <lineage>
        <taxon>Bacteria</taxon>
        <taxon>Pseudomonadati</taxon>
        <taxon>Pseudomonadota</taxon>
        <taxon>Betaproteobacteria</taxon>
        <taxon>Burkholderiales</taxon>
        <taxon>Alcaligenaceae</taxon>
        <taxon>Alcaligenes</taxon>
    </lineage>
</organism>
<evidence type="ECO:0000256" key="4">
    <source>
        <dbReference type="ARBA" id="ARBA00022989"/>
    </source>
</evidence>
<dbReference type="InterPro" id="IPR020846">
    <property type="entry name" value="MFS_dom"/>
</dbReference>